<name>A0A4C1T4M0_EUMVA</name>
<comment type="caution">
    <text evidence="2">The sequence shown here is derived from an EMBL/GenBank/DDBJ whole genome shotgun (WGS) entry which is preliminary data.</text>
</comment>
<reference evidence="2 3" key="1">
    <citation type="journal article" date="2019" name="Commun. Biol.">
        <title>The bagworm genome reveals a unique fibroin gene that provides high tensile strength.</title>
        <authorList>
            <person name="Kono N."/>
            <person name="Nakamura H."/>
            <person name="Ohtoshi R."/>
            <person name="Tomita M."/>
            <person name="Numata K."/>
            <person name="Arakawa K."/>
        </authorList>
    </citation>
    <scope>NUCLEOTIDE SEQUENCE [LARGE SCALE GENOMIC DNA]</scope>
</reference>
<dbReference type="AlphaFoldDB" id="A0A4C1T4M0"/>
<keyword evidence="3" id="KW-1185">Reference proteome</keyword>
<feature type="region of interest" description="Disordered" evidence="1">
    <location>
        <begin position="79"/>
        <end position="107"/>
    </location>
</feature>
<dbReference type="Proteomes" id="UP000299102">
    <property type="component" value="Unassembled WGS sequence"/>
</dbReference>
<proteinExistence type="predicted"/>
<gene>
    <name evidence="2" type="ORF">EVAR_77105_1</name>
</gene>
<sequence length="390" mass="43289">MNLAEICSRVRLCAAAVSLLLGRIGRWSGREIDASQGERLGRSCLSIVCSELSLARSAQAEHGNESCFLRRAAAARASGRGARPASARPEQIERPTGSNADLDPATDGATHAHYRTAALDSDSAPSIRFPFPLTAAIPVSWTKSRCVYELQRYMHIKFTRCLSYRGNYDDKSKEQIPDIEAYLVPLTELATRCAKKRHRTTSNECSMLQTNGSLTIVFRKLGLEEKVYDDDDDDDDQLTKKHHSFDLFNLFVKSYNIVIRPAAFDCASATPLALSVVGLTKLSPNNYIVELISNQPYKELHQTVLLVKANGQFAIEHKTTQFTNRTVRIVRYDKTPGVYAHTTKRLTDIDRGDRSNVGAVARPTRITGCGATRGNTNTRESNQYRADGRS</sequence>
<protein>
    <submittedName>
        <fullName evidence="2">Uncharacterized protein</fullName>
    </submittedName>
</protein>
<feature type="region of interest" description="Disordered" evidence="1">
    <location>
        <begin position="366"/>
        <end position="390"/>
    </location>
</feature>
<evidence type="ECO:0000313" key="3">
    <source>
        <dbReference type="Proteomes" id="UP000299102"/>
    </source>
</evidence>
<feature type="compositionally biased region" description="Low complexity" evidence="1">
    <location>
        <begin position="79"/>
        <end position="89"/>
    </location>
</feature>
<dbReference type="OrthoDB" id="1737200at2759"/>
<feature type="compositionally biased region" description="Polar residues" evidence="1">
    <location>
        <begin position="373"/>
        <end position="384"/>
    </location>
</feature>
<dbReference type="EMBL" id="BGZK01000031">
    <property type="protein sequence ID" value="GBP08398.1"/>
    <property type="molecule type" value="Genomic_DNA"/>
</dbReference>
<evidence type="ECO:0000256" key="1">
    <source>
        <dbReference type="SAM" id="MobiDB-lite"/>
    </source>
</evidence>
<evidence type="ECO:0000313" key="2">
    <source>
        <dbReference type="EMBL" id="GBP08398.1"/>
    </source>
</evidence>
<organism evidence="2 3">
    <name type="scientific">Eumeta variegata</name>
    <name type="common">Bagworm moth</name>
    <name type="synonym">Eumeta japonica</name>
    <dbReference type="NCBI Taxonomy" id="151549"/>
    <lineage>
        <taxon>Eukaryota</taxon>
        <taxon>Metazoa</taxon>
        <taxon>Ecdysozoa</taxon>
        <taxon>Arthropoda</taxon>
        <taxon>Hexapoda</taxon>
        <taxon>Insecta</taxon>
        <taxon>Pterygota</taxon>
        <taxon>Neoptera</taxon>
        <taxon>Endopterygota</taxon>
        <taxon>Lepidoptera</taxon>
        <taxon>Glossata</taxon>
        <taxon>Ditrysia</taxon>
        <taxon>Tineoidea</taxon>
        <taxon>Psychidae</taxon>
        <taxon>Oiketicinae</taxon>
        <taxon>Eumeta</taxon>
    </lineage>
</organism>
<accession>A0A4C1T4M0</accession>